<accession>A0A559IPN3</accession>
<sequence length="114" mass="11945">MKRKAWIILGIAAMLALSGCGNGGLYKDGVYEGKSRGATSDIVVAVTVKSGKIESVEVKQHEETAQMIQAVTDNTVPEIIEKQGADEVEALTGATKSSEGVIAAVKQALEQAKK</sequence>
<dbReference type="AlphaFoldDB" id="A0A559IPN3"/>
<feature type="chain" id="PRO_5038896431" evidence="1">
    <location>
        <begin position="24"/>
        <end position="114"/>
    </location>
</feature>
<feature type="signal peptide" evidence="1">
    <location>
        <begin position="1"/>
        <end position="23"/>
    </location>
</feature>
<keyword evidence="1" id="KW-0732">Signal</keyword>
<dbReference type="PROSITE" id="PS51257">
    <property type="entry name" value="PROKAR_LIPOPROTEIN"/>
    <property type="match status" value="1"/>
</dbReference>
<dbReference type="InterPro" id="IPR007329">
    <property type="entry name" value="FMN-bd"/>
</dbReference>
<dbReference type="OrthoDB" id="2613421at2"/>
<dbReference type="EMBL" id="VNJK01000002">
    <property type="protein sequence ID" value="TVX89588.1"/>
    <property type="molecule type" value="Genomic_DNA"/>
</dbReference>
<evidence type="ECO:0000313" key="3">
    <source>
        <dbReference type="EMBL" id="TVX89588.1"/>
    </source>
</evidence>
<gene>
    <name evidence="3" type="ORF">FPZ44_17585</name>
</gene>
<dbReference type="GO" id="GO:0016020">
    <property type="term" value="C:membrane"/>
    <property type="evidence" value="ECO:0007669"/>
    <property type="project" value="InterPro"/>
</dbReference>
<comment type="caution">
    <text evidence="3">The sequence shown here is derived from an EMBL/GenBank/DDBJ whole genome shotgun (WGS) entry which is preliminary data.</text>
</comment>
<name>A0A559IPN3_9BACL</name>
<dbReference type="Pfam" id="PF04205">
    <property type="entry name" value="FMN_bind"/>
    <property type="match status" value="1"/>
</dbReference>
<reference evidence="3 4" key="1">
    <citation type="submission" date="2019-07" db="EMBL/GenBank/DDBJ databases">
        <authorList>
            <person name="Kim J."/>
        </authorList>
    </citation>
    <scope>NUCLEOTIDE SEQUENCE [LARGE SCALE GENOMIC DNA]</scope>
    <source>
        <strain evidence="3 4">N4</strain>
    </source>
</reference>
<keyword evidence="4" id="KW-1185">Reference proteome</keyword>
<evidence type="ECO:0000313" key="4">
    <source>
        <dbReference type="Proteomes" id="UP000318102"/>
    </source>
</evidence>
<dbReference type="Proteomes" id="UP000318102">
    <property type="component" value="Unassembled WGS sequence"/>
</dbReference>
<dbReference type="Gene3D" id="3.90.1010.20">
    <property type="match status" value="1"/>
</dbReference>
<feature type="domain" description="FMN-binding" evidence="2">
    <location>
        <begin position="37"/>
        <end position="112"/>
    </location>
</feature>
<evidence type="ECO:0000259" key="2">
    <source>
        <dbReference type="SMART" id="SM00900"/>
    </source>
</evidence>
<dbReference type="GO" id="GO:0010181">
    <property type="term" value="F:FMN binding"/>
    <property type="evidence" value="ECO:0007669"/>
    <property type="project" value="InterPro"/>
</dbReference>
<dbReference type="SMART" id="SM00900">
    <property type="entry name" value="FMN_bind"/>
    <property type="match status" value="1"/>
</dbReference>
<organism evidence="3 4">
    <name type="scientific">Paenibacillus agilis</name>
    <dbReference type="NCBI Taxonomy" id="3020863"/>
    <lineage>
        <taxon>Bacteria</taxon>
        <taxon>Bacillati</taxon>
        <taxon>Bacillota</taxon>
        <taxon>Bacilli</taxon>
        <taxon>Bacillales</taxon>
        <taxon>Paenibacillaceae</taxon>
        <taxon>Paenibacillus</taxon>
    </lineage>
</organism>
<protein>
    <submittedName>
        <fullName evidence="3">FMN-binding protein</fullName>
    </submittedName>
</protein>
<evidence type="ECO:0000256" key="1">
    <source>
        <dbReference type="SAM" id="SignalP"/>
    </source>
</evidence>
<dbReference type="RefSeq" id="WP_028593920.1">
    <property type="nucleotide sequence ID" value="NZ_VNJK01000002.1"/>
</dbReference>
<proteinExistence type="predicted"/>